<evidence type="ECO:0000256" key="1">
    <source>
        <dbReference type="SAM" id="MobiDB-lite"/>
    </source>
</evidence>
<evidence type="ECO:0000313" key="3">
    <source>
        <dbReference type="Proteomes" id="UP000799757"/>
    </source>
</evidence>
<sequence>MPIYQPSSPSQPRRPARTHARTSPSVHPPLPKHHIYPENPPAPHLSIGPNKPARQQHKQHLSTQIYARPNRGRRSGRINRNGS</sequence>
<feature type="region of interest" description="Disordered" evidence="1">
    <location>
        <begin position="1"/>
        <end position="83"/>
    </location>
</feature>
<dbReference type="AlphaFoldDB" id="A0A6A6XDD3"/>
<dbReference type="EMBL" id="MU001890">
    <property type="protein sequence ID" value="KAF2794466.1"/>
    <property type="molecule type" value="Genomic_DNA"/>
</dbReference>
<reference evidence="2" key="1">
    <citation type="journal article" date="2020" name="Stud. Mycol.">
        <title>101 Dothideomycetes genomes: a test case for predicting lifestyles and emergence of pathogens.</title>
        <authorList>
            <person name="Haridas S."/>
            <person name="Albert R."/>
            <person name="Binder M."/>
            <person name="Bloem J."/>
            <person name="Labutti K."/>
            <person name="Salamov A."/>
            <person name="Andreopoulos B."/>
            <person name="Baker S."/>
            <person name="Barry K."/>
            <person name="Bills G."/>
            <person name="Bluhm B."/>
            <person name="Cannon C."/>
            <person name="Castanera R."/>
            <person name="Culley D."/>
            <person name="Daum C."/>
            <person name="Ezra D."/>
            <person name="Gonzalez J."/>
            <person name="Henrissat B."/>
            <person name="Kuo A."/>
            <person name="Liang C."/>
            <person name="Lipzen A."/>
            <person name="Lutzoni F."/>
            <person name="Magnuson J."/>
            <person name="Mondo S."/>
            <person name="Nolan M."/>
            <person name="Ohm R."/>
            <person name="Pangilinan J."/>
            <person name="Park H.-J."/>
            <person name="Ramirez L."/>
            <person name="Alfaro M."/>
            <person name="Sun H."/>
            <person name="Tritt A."/>
            <person name="Yoshinaga Y."/>
            <person name="Zwiers L.-H."/>
            <person name="Turgeon B."/>
            <person name="Goodwin S."/>
            <person name="Spatafora J."/>
            <person name="Crous P."/>
            <person name="Grigoriev I."/>
        </authorList>
    </citation>
    <scope>NUCLEOTIDE SEQUENCE</scope>
    <source>
        <strain evidence="2">CBS 109.77</strain>
    </source>
</reference>
<accession>A0A6A6XDD3</accession>
<feature type="compositionally biased region" description="Low complexity" evidence="1">
    <location>
        <begin position="1"/>
        <end position="13"/>
    </location>
</feature>
<proteinExistence type="predicted"/>
<evidence type="ECO:0000313" key="2">
    <source>
        <dbReference type="EMBL" id="KAF2794466.1"/>
    </source>
</evidence>
<organism evidence="2 3">
    <name type="scientific">Melanomma pulvis-pyrius CBS 109.77</name>
    <dbReference type="NCBI Taxonomy" id="1314802"/>
    <lineage>
        <taxon>Eukaryota</taxon>
        <taxon>Fungi</taxon>
        <taxon>Dikarya</taxon>
        <taxon>Ascomycota</taxon>
        <taxon>Pezizomycotina</taxon>
        <taxon>Dothideomycetes</taxon>
        <taxon>Pleosporomycetidae</taxon>
        <taxon>Pleosporales</taxon>
        <taxon>Melanommataceae</taxon>
        <taxon>Melanomma</taxon>
    </lineage>
</organism>
<gene>
    <name evidence="2" type="ORF">K505DRAFT_324755</name>
</gene>
<dbReference type="Proteomes" id="UP000799757">
    <property type="component" value="Unassembled WGS sequence"/>
</dbReference>
<name>A0A6A6XDD3_9PLEO</name>
<protein>
    <submittedName>
        <fullName evidence="2">Uncharacterized protein</fullName>
    </submittedName>
</protein>
<keyword evidence="3" id="KW-1185">Reference proteome</keyword>